<proteinExistence type="predicted"/>
<dbReference type="EMBL" id="JARKNE010000010">
    <property type="protein sequence ID" value="KAK5794959.1"/>
    <property type="molecule type" value="Genomic_DNA"/>
</dbReference>
<evidence type="ECO:0000256" key="1">
    <source>
        <dbReference type="SAM" id="MobiDB-lite"/>
    </source>
</evidence>
<keyword evidence="3" id="KW-1185">Reference proteome</keyword>
<organism evidence="2 3">
    <name type="scientific">Gossypium arboreum</name>
    <name type="common">Tree cotton</name>
    <name type="synonym">Gossypium nanking</name>
    <dbReference type="NCBI Taxonomy" id="29729"/>
    <lineage>
        <taxon>Eukaryota</taxon>
        <taxon>Viridiplantae</taxon>
        <taxon>Streptophyta</taxon>
        <taxon>Embryophyta</taxon>
        <taxon>Tracheophyta</taxon>
        <taxon>Spermatophyta</taxon>
        <taxon>Magnoliopsida</taxon>
        <taxon>eudicotyledons</taxon>
        <taxon>Gunneridae</taxon>
        <taxon>Pentapetalae</taxon>
        <taxon>rosids</taxon>
        <taxon>malvids</taxon>
        <taxon>Malvales</taxon>
        <taxon>Malvaceae</taxon>
        <taxon>Malvoideae</taxon>
        <taxon>Gossypium</taxon>
    </lineage>
</organism>
<protein>
    <submittedName>
        <fullName evidence="2">Uncharacterized protein</fullName>
    </submittedName>
</protein>
<dbReference type="Proteomes" id="UP001358586">
    <property type="component" value="Chromosome 10"/>
</dbReference>
<evidence type="ECO:0000313" key="2">
    <source>
        <dbReference type="EMBL" id="KAK5794959.1"/>
    </source>
</evidence>
<evidence type="ECO:0000313" key="3">
    <source>
        <dbReference type="Proteomes" id="UP001358586"/>
    </source>
</evidence>
<reference evidence="2 3" key="1">
    <citation type="submission" date="2023-03" db="EMBL/GenBank/DDBJ databases">
        <title>WGS of Gossypium arboreum.</title>
        <authorList>
            <person name="Yu D."/>
        </authorList>
    </citation>
    <scope>NUCLEOTIDE SEQUENCE [LARGE SCALE GENOMIC DNA]</scope>
    <source>
        <tissue evidence="2">Leaf</tissue>
    </source>
</reference>
<sequence>MDNDVQMKLEQMNGGKGEVKVAADRLALPTAVVSATSTEEKTRGKRRRREKERQTTAATSLVTEPTMQVISGQSRGEDDEFHEEMDGGLLLLNVEKKGSFIVVYGL</sequence>
<comment type="caution">
    <text evidence="2">The sequence shown here is derived from an EMBL/GenBank/DDBJ whole genome shotgun (WGS) entry which is preliminary data.</text>
</comment>
<name>A0ABR0NL61_GOSAR</name>
<gene>
    <name evidence="2" type="ORF">PVK06_036213</name>
</gene>
<feature type="region of interest" description="Disordered" evidence="1">
    <location>
        <begin position="34"/>
        <end position="57"/>
    </location>
</feature>
<accession>A0ABR0NL61</accession>